<dbReference type="EMBL" id="JBHDIY010000002">
    <property type="protein sequence ID" value="MFL4468558.1"/>
    <property type="molecule type" value="Genomic_DNA"/>
</dbReference>
<name>A0ABW8UTP2_9RHOB</name>
<accession>A0ABW8UTP2</accession>
<evidence type="ECO:0000313" key="2">
    <source>
        <dbReference type="EMBL" id="MFL4468558.1"/>
    </source>
</evidence>
<organism evidence="2 3">
    <name type="scientific">Tateyamaria armeniaca</name>
    <dbReference type="NCBI Taxonomy" id="2518930"/>
    <lineage>
        <taxon>Bacteria</taxon>
        <taxon>Pseudomonadati</taxon>
        <taxon>Pseudomonadota</taxon>
        <taxon>Alphaproteobacteria</taxon>
        <taxon>Rhodobacterales</taxon>
        <taxon>Roseobacteraceae</taxon>
        <taxon>Tateyamaria</taxon>
    </lineage>
</organism>
<keyword evidence="3" id="KW-1185">Reference proteome</keyword>
<comment type="caution">
    <text evidence="2">The sequence shown here is derived from an EMBL/GenBank/DDBJ whole genome shotgun (WGS) entry which is preliminary data.</text>
</comment>
<gene>
    <name evidence="2" type="ORF">ACERZ8_01225</name>
</gene>
<feature type="domain" description="DUF6455" evidence="1">
    <location>
        <begin position="6"/>
        <end position="86"/>
    </location>
</feature>
<sequence length="89" mass="9791">MHLMSPTHIKRHANLVDDMANARGLDLQEIALRGDLTPSDISDLVLRCTGCTQTEACEKWLSEQIGTVSAAPHYCRNAHDFDELAARSG</sequence>
<dbReference type="RefSeq" id="WP_407594123.1">
    <property type="nucleotide sequence ID" value="NZ_JBHDIY010000002.1"/>
</dbReference>
<proteinExistence type="predicted"/>
<protein>
    <submittedName>
        <fullName evidence="2">DUF6455 family protein</fullName>
    </submittedName>
</protein>
<evidence type="ECO:0000313" key="3">
    <source>
        <dbReference type="Proteomes" id="UP001627408"/>
    </source>
</evidence>
<reference evidence="2 3" key="1">
    <citation type="submission" date="2024-08" db="EMBL/GenBank/DDBJ databases">
        <title>Tateyamaria sp. nov., isolated from marine algae.</title>
        <authorList>
            <person name="Choi B.J."/>
            <person name="Kim J.M."/>
            <person name="Lee J.K."/>
            <person name="Choi D.G."/>
            <person name="Bayburt H."/>
            <person name="Baek J.H."/>
            <person name="Han D.M."/>
            <person name="Jeon C.O."/>
        </authorList>
    </citation>
    <scope>NUCLEOTIDE SEQUENCE [LARGE SCALE GENOMIC DNA]</scope>
    <source>
        <strain evidence="2 3">KMU-156</strain>
    </source>
</reference>
<dbReference type="Pfam" id="PF20056">
    <property type="entry name" value="DUF6455"/>
    <property type="match status" value="1"/>
</dbReference>
<dbReference type="InterPro" id="IPR045601">
    <property type="entry name" value="DUF6455"/>
</dbReference>
<dbReference type="Proteomes" id="UP001627408">
    <property type="component" value="Unassembled WGS sequence"/>
</dbReference>
<evidence type="ECO:0000259" key="1">
    <source>
        <dbReference type="Pfam" id="PF20056"/>
    </source>
</evidence>